<dbReference type="GO" id="GO:0005774">
    <property type="term" value="C:vacuolar membrane"/>
    <property type="evidence" value="ECO:0007669"/>
    <property type="project" value="TreeGrafter"/>
</dbReference>
<evidence type="ECO:0000256" key="6">
    <source>
        <dbReference type="PROSITE-ProRule" id="PRU00221"/>
    </source>
</evidence>
<dbReference type="PANTHER" id="PTHR46200">
    <property type="entry name" value="GATOR COMPLEX PROTEIN WDR24"/>
    <property type="match status" value="1"/>
</dbReference>
<dbReference type="GO" id="GO:0005829">
    <property type="term" value="C:cytosol"/>
    <property type="evidence" value="ECO:0007669"/>
    <property type="project" value="TreeGrafter"/>
</dbReference>
<dbReference type="Proteomes" id="UP000315522">
    <property type="component" value="Unassembled WGS sequence"/>
</dbReference>
<evidence type="ECO:0000313" key="9">
    <source>
        <dbReference type="EMBL" id="TVY90423.1"/>
    </source>
</evidence>
<evidence type="ECO:0000256" key="7">
    <source>
        <dbReference type="SAM" id="MobiDB-lite"/>
    </source>
</evidence>
<feature type="compositionally biased region" description="Basic and acidic residues" evidence="7">
    <location>
        <begin position="868"/>
        <end position="881"/>
    </location>
</feature>
<organism evidence="9 10">
    <name type="scientific">Lachnellula willkommii</name>
    <dbReference type="NCBI Taxonomy" id="215461"/>
    <lineage>
        <taxon>Eukaryota</taxon>
        <taxon>Fungi</taxon>
        <taxon>Dikarya</taxon>
        <taxon>Ascomycota</taxon>
        <taxon>Pezizomycotina</taxon>
        <taxon>Leotiomycetes</taxon>
        <taxon>Helotiales</taxon>
        <taxon>Lachnaceae</taxon>
        <taxon>Lachnellula</taxon>
    </lineage>
</organism>
<dbReference type="InterPro" id="IPR001680">
    <property type="entry name" value="WD40_rpt"/>
</dbReference>
<proteinExistence type="predicted"/>
<feature type="region of interest" description="Disordered" evidence="7">
    <location>
        <begin position="957"/>
        <end position="1099"/>
    </location>
</feature>
<dbReference type="SUPFAM" id="SSF50978">
    <property type="entry name" value="WD40 repeat-like"/>
    <property type="match status" value="1"/>
</dbReference>
<comment type="caution">
    <text evidence="9">The sequence shown here is derived from an EMBL/GenBank/DDBJ whole genome shotgun (WGS) entry which is preliminary data.</text>
</comment>
<keyword evidence="4" id="KW-0863">Zinc-finger</keyword>
<dbReference type="InterPro" id="IPR037590">
    <property type="entry name" value="WDR24"/>
</dbReference>
<evidence type="ECO:0000313" key="10">
    <source>
        <dbReference type="Proteomes" id="UP000315522"/>
    </source>
</evidence>
<sequence length="1453" mass="161088">MPSSDAEPIINENQPLQNYYHTLESRIGYRLVLGGTRHFGLYTPSSYWPFPIGKALRAMEDHLISNLALEKGYRVYGIDVIDHHLVKARRNIKANALEGKVTINKGDYHHLDSFTDNSLDGAFTMETFVHATKSEVAAAEFFRVIRPGGSLAMYEYDHLDLNTQPKDAGSSWTNINKYAAMPAHDRFKPGVLSGILEEAGFENVVVEDLSENVLPMLRMFYLLAFIPYLIISFLGLKAHFVNTVAGYEGYIYRDIARYVAETQSAKMNKGNMSIRKLLGRPVAATPNESIDSSTIDSPQLRPSASQHTTYSAGAPIACLDRSADGKRAVVAGPKVFKILKVEGSTITEELDLRAIITNYAPAHDPTAATQDQLNIKAVKWSHSALDTTIITACGNGRITVYDLNRVGEGLEVGRIQEHTRQVHKLAINPFKCEWLLSASQDGTVKWFDISKPIPGPRGPTFKTIASFKCNAEAVRDVKWSPTTGTEFACCTDSGMIQKWNISRNSSPHLKFAAHSHTFSIAWHPDGDHLISSGMDQLCHVWDMKSDSKQKPRYTFATAALVSSISWRPACWSATAQGNRAAQVTVAYDDLSTTRYQTSAVQIWDLARPSMPFKEIEQWNNSPTGLLWNTRDLLWSVDREGHFTQTDVAFVPKVIDRRGLSTFAFSPTGTVLMFLEEKPIPRRRSRPSITSPEMSPNFQHVPNTPQFSASRSDSEEDVVGSFLGPSQPKGHRRRNSGRSTQSLSTTPPNVTGMADNNVMSLEEAVLVTGLYKPQQVMAIGHAPSTAKRQTYQYFTNRYLLRMVNHNSSNFGLTNVRTALILEYFGRTAERVGHYRLAQTWRLLGYTMNLLLTRRAEYHRKSRLAIPEPQPKDKSKGEPREFDVGTDGGAETPRKQLRSLTPHDSPHHQPRKSIGSEDIESTSNVATPLVRPIRDSVAKETREAMHTPMTVEEDILMLPEPVNSPSTSPSPIPVPGAPHSDEHKTSSVEGYDFYGMGTPSPEIDYHAPLRKPPLRLDYTKRDSPPQRIEPKRHDSGESFQMFSTSGESHQAKFLSSSSSDTGQSLRDRVSSWENSLSNTGRHRPSDSDVPMQSESSNGNYVTDSQVSSIQAQNGISFNPAFPPVFRIQEASVPSKNNDGVTQSTVEKEPNSPQLEEKLSEDPNIIESDFLPWPKDPEFTISPINPTVLVKRAIAFETQTGALNAAAMILLLRPLLPASAIDDIQANSIIMQYHHRLTTLKLFTEAALLRNLSVPTYPAVFGPAQENISVGYFCTDCSKPLDPDPVIPNSVWRCPRCQQAMDACAICRQRELDTDLRDEYEAEGVVLEAGAVWFLCPGCGHGGHSACMQAWHSGPQFHEGEKHSGGCCPLEGCLHPCLPGPWREQMWEEKKVAKQSELDSLVRIGRVAGPRSVRRDQREVNQSKAVEGVRVALGVGAGAGLVRQKSVKLVAPGEEG</sequence>
<feature type="region of interest" description="Disordered" evidence="7">
    <location>
        <begin position="1130"/>
        <end position="1155"/>
    </location>
</feature>
<dbReference type="GO" id="GO:0061700">
    <property type="term" value="C:GATOR2 complex"/>
    <property type="evidence" value="ECO:0007669"/>
    <property type="project" value="TreeGrafter"/>
</dbReference>
<dbReference type="GO" id="GO:0016239">
    <property type="term" value="P:positive regulation of macroautophagy"/>
    <property type="evidence" value="ECO:0007669"/>
    <property type="project" value="TreeGrafter"/>
</dbReference>
<dbReference type="GO" id="GO:1904263">
    <property type="term" value="P:positive regulation of TORC1 signaling"/>
    <property type="evidence" value="ECO:0007669"/>
    <property type="project" value="TreeGrafter"/>
</dbReference>
<evidence type="ECO:0000256" key="1">
    <source>
        <dbReference type="ARBA" id="ARBA00022574"/>
    </source>
</evidence>
<keyword evidence="10" id="KW-1185">Reference proteome</keyword>
<dbReference type="InterPro" id="IPR019775">
    <property type="entry name" value="WD40_repeat_CS"/>
</dbReference>
<evidence type="ECO:0000256" key="5">
    <source>
        <dbReference type="ARBA" id="ARBA00022833"/>
    </source>
</evidence>
<accession>A0A559MBY8</accession>
<feature type="compositionally biased region" description="Polar residues" evidence="7">
    <location>
        <begin position="1035"/>
        <end position="1046"/>
    </location>
</feature>
<feature type="compositionally biased region" description="Polar residues" evidence="7">
    <location>
        <begin position="736"/>
        <end position="748"/>
    </location>
</feature>
<dbReference type="GO" id="GO:0008270">
    <property type="term" value="F:zinc ion binding"/>
    <property type="evidence" value="ECO:0007669"/>
    <property type="project" value="UniProtKB-KW"/>
</dbReference>
<keyword evidence="1 6" id="KW-0853">WD repeat</keyword>
<evidence type="ECO:0000256" key="3">
    <source>
        <dbReference type="ARBA" id="ARBA00022737"/>
    </source>
</evidence>
<reference evidence="9 10" key="1">
    <citation type="submission" date="2018-05" db="EMBL/GenBank/DDBJ databases">
        <title>Genome sequencing and assembly of the regulated plant pathogen Lachnellula willkommii and related sister species for the development of diagnostic species identification markers.</title>
        <authorList>
            <person name="Giroux E."/>
            <person name="Bilodeau G."/>
        </authorList>
    </citation>
    <scope>NUCLEOTIDE SEQUENCE [LARGE SCALE GENOMIC DNA]</scope>
    <source>
        <strain evidence="9 10">CBS 172.35</strain>
    </source>
</reference>
<feature type="region of interest" description="Disordered" evidence="7">
    <location>
        <begin position="860"/>
        <end position="932"/>
    </location>
</feature>
<feature type="domain" description="Methyltransferase type 11" evidence="8">
    <location>
        <begin position="67"/>
        <end position="152"/>
    </location>
</feature>
<dbReference type="Pfam" id="PF00400">
    <property type="entry name" value="WD40"/>
    <property type="match status" value="2"/>
</dbReference>
<dbReference type="EMBL" id="QGML01000867">
    <property type="protein sequence ID" value="TVY90423.1"/>
    <property type="molecule type" value="Genomic_DNA"/>
</dbReference>
<keyword evidence="3" id="KW-0677">Repeat</keyword>
<feature type="non-terminal residue" evidence="9">
    <location>
        <position position="1453"/>
    </location>
</feature>
<feature type="compositionally biased region" description="Basic and acidic residues" evidence="7">
    <location>
        <begin position="1015"/>
        <end position="1034"/>
    </location>
</feature>
<dbReference type="InterPro" id="IPR013216">
    <property type="entry name" value="Methyltransf_11"/>
</dbReference>
<evidence type="ECO:0000256" key="2">
    <source>
        <dbReference type="ARBA" id="ARBA00022723"/>
    </source>
</evidence>
<dbReference type="GO" id="GO:0008757">
    <property type="term" value="F:S-adenosylmethionine-dependent methyltransferase activity"/>
    <property type="evidence" value="ECO:0007669"/>
    <property type="project" value="InterPro"/>
</dbReference>
<name>A0A559MBY8_9HELO</name>
<dbReference type="SMART" id="SM00320">
    <property type="entry name" value="WD40"/>
    <property type="match status" value="4"/>
</dbReference>
<keyword evidence="5" id="KW-0862">Zinc</keyword>
<protein>
    <submittedName>
        <fullName evidence="9">Putative WD repeat-containing protein</fullName>
    </submittedName>
</protein>
<evidence type="ECO:0000259" key="8">
    <source>
        <dbReference type="Pfam" id="PF08241"/>
    </source>
</evidence>
<feature type="compositionally biased region" description="Polar residues" evidence="7">
    <location>
        <begin position="692"/>
        <end position="710"/>
    </location>
</feature>
<dbReference type="Gene3D" id="3.40.50.150">
    <property type="entry name" value="Vaccinia Virus protein VP39"/>
    <property type="match status" value="1"/>
</dbReference>
<gene>
    <name evidence="9" type="primary">SPAC4F8.11</name>
    <name evidence="9" type="ORF">LAWI1_G008201</name>
</gene>
<feature type="region of interest" description="Disordered" evidence="7">
    <location>
        <begin position="680"/>
        <end position="751"/>
    </location>
</feature>
<dbReference type="PANTHER" id="PTHR46200:SF1">
    <property type="entry name" value="GATOR COMPLEX PROTEIN WDR24"/>
    <property type="match status" value="1"/>
</dbReference>
<feature type="repeat" description="WD" evidence="6">
    <location>
        <begin position="519"/>
        <end position="551"/>
    </location>
</feature>
<dbReference type="Pfam" id="PF08241">
    <property type="entry name" value="Methyltransf_11"/>
    <property type="match status" value="1"/>
</dbReference>
<dbReference type="Gene3D" id="2.130.10.10">
    <property type="entry name" value="YVTN repeat-like/Quinoprotein amine dehydrogenase"/>
    <property type="match status" value="2"/>
</dbReference>
<keyword evidence="2" id="KW-0479">Metal-binding</keyword>
<evidence type="ECO:0000256" key="4">
    <source>
        <dbReference type="ARBA" id="ARBA00022771"/>
    </source>
</evidence>
<dbReference type="PROSITE" id="PS50082">
    <property type="entry name" value="WD_REPEATS_2"/>
    <property type="match status" value="1"/>
</dbReference>
<dbReference type="InterPro" id="IPR036322">
    <property type="entry name" value="WD40_repeat_dom_sf"/>
</dbReference>
<dbReference type="CDD" id="cd02440">
    <property type="entry name" value="AdoMet_MTases"/>
    <property type="match status" value="1"/>
</dbReference>
<dbReference type="InterPro" id="IPR029063">
    <property type="entry name" value="SAM-dependent_MTases_sf"/>
</dbReference>
<feature type="compositionally biased region" description="Polar residues" evidence="7">
    <location>
        <begin position="1088"/>
        <end position="1099"/>
    </location>
</feature>
<feature type="compositionally biased region" description="Polar residues" evidence="7">
    <location>
        <begin position="1130"/>
        <end position="1142"/>
    </location>
</feature>
<dbReference type="SUPFAM" id="SSF53335">
    <property type="entry name" value="S-adenosyl-L-methionine-dependent methyltransferases"/>
    <property type="match status" value="1"/>
</dbReference>
<dbReference type="InterPro" id="IPR015943">
    <property type="entry name" value="WD40/YVTN_repeat-like_dom_sf"/>
</dbReference>
<feature type="compositionally biased region" description="Basic and acidic residues" evidence="7">
    <location>
        <begin position="1143"/>
        <end position="1155"/>
    </location>
</feature>
<feature type="region of interest" description="Disordered" evidence="7">
    <location>
        <begin position="287"/>
        <end position="306"/>
    </location>
</feature>
<dbReference type="PROSITE" id="PS00678">
    <property type="entry name" value="WD_REPEATS_1"/>
    <property type="match status" value="1"/>
</dbReference>